<dbReference type="GO" id="GO:0008168">
    <property type="term" value="F:methyltransferase activity"/>
    <property type="evidence" value="ECO:0007669"/>
    <property type="project" value="UniProtKB-KW"/>
</dbReference>
<sequence length="1695" mass="192637">MEWSGLEGLGTKFLETVKRVYKEPRFLFYAISTLEDVQGLLQDIFGHLEFGPLGEEGVQVVWNWKTSMEKPCERLTSLRCMESFSHLRHPGHHLERTVQEEFEEIIRDSPAYVLEIAKRRLKRKREHKGLQRAELEHEQRNVYALQLAEIVREACLPVTFQLELLQDPNRAWIRIFGNRRSKTLRNRLRAWQKFRNWYLAFSGEVWPKSISPLVAFVEERIDEGCSYSCPGELQAALTVLEQVGRVPEDKRPGKLHGQLPIFIRREISLTGHDWLATGMEFTKLDSFIFPRDYLVPAHNDAWDGFYPKLVEPPALSNLMRMVLGRLGTPRFQDGIWRTNKAMLLVPGDLLLFWTGHSTRHFLNQAALALGVPKERRDYLGRWALGRTGSNAYIHTARQVVETIQLDVMKALTTGSAEIDETELLDEVTQFADDHGLVGHRIRRRHTQQLTRDLPVLHSEEPDTDHETENLDEYELAKKVDESDKQESGVASKFFITVSRRTGLRRLHAHFKCPVRSQRCLDSFDVSSIDETTFDVMCRICKRRLQADEGKLESESSSTSGESSSTESDKALEPQEEALVVSAWTAGRQLYEKETELHAESKVLGMPRNLQHSERQAMLKAVEAALGVLAEHDTPSTEYLAMKVEECENGEILASSLDEITSKTHKNTSSLQTSLDTAGHVRVVKNKSKGTLPNNTEEYRQALKLEAVTWMCMAAKFKSKHWLSDLKADHFQRFVEYILGDRVNAIKALMRVTKDPDLKEAYFTTPLALTTAETPVKYQKTSQKGNNEWTNRQKGKGKGKFQQHKGFGKGAKNNASKGKHGDLSLVAQTPDGCFGDHAAREHSKLQGNQKKTEILGKPLVVTNQQAFGNWKSWPQFDEDRNYLGPLPAACSHPFHVRKLIGKENGKWKTADSAAYPPPLCKWLAQLIVSRKGESPSELNKQSERPLERPVQPQAHHEATELEESQHQATQEADQNVLSEERTAEHNTSADVSQRLHRGQKITLEWAGRARELVDGFGLCSPTLWEPSCRGAHMSAEAKGMCTEIFEMLSTFVDKKFADPRREAIKLGLGHFPSSPFTDKELEELRRCWAALLPSKDMALVVPERQPFLLGLVGQSLEAFGDPDYSVYMEGTDSFWNGVPVGYDEPLPRIPAVFPPKEKARPLDDSEFNSMACNYKSAEGMADDLEKKFREEEQLGRMVPTTLGRLKADFPDRTPLVAAMGAIRKPNGDVRPLHDGTHFVQLNNQIIFQDQLQYPGPEDAAHMVRHIQEEQEAVFALSADIASAHRLVKIRRRDWPLLGCKARTEDKTIWINCVGTFGISSASYWWSRLFSGIGRLAAYIMQQQNWWQLVYVDDLHLTCLGARKFVNMWIILLIYELVGTPFSYKKFSGGLKVQFVGYLFGITKKRGEWLVNFIEEMRKAGGTVLLRRFNEFVGRLGFVARVLVWLKPFMAPLYAWSSVLDRSSVATAPRLVSLVMRFLSEQLHDCTYVHTCRRPEGLSQELFRTDAKCELGRVVLGGVHLISGAWFSVELRPEQAPYLFKDGGESQWASTTAELLAVLVALHLFGFVGGPVKPVATPIKISAGTDNLANEHLIKKGLTTRWPLCLVYMQMTKALMDARLMVQLNWRPRDQNALADALTNEDFSGVDIQKRIHVDWTKLDFSWIWKLWNERNAYLDKDGLRASAKIVKLGDYEKSVW</sequence>
<dbReference type="Proteomes" id="UP001152797">
    <property type="component" value="Unassembled WGS sequence"/>
</dbReference>
<dbReference type="EMBL" id="CAMXCT030004091">
    <property type="protein sequence ID" value="CAL4794933.1"/>
    <property type="molecule type" value="Genomic_DNA"/>
</dbReference>
<proteinExistence type="predicted"/>
<gene>
    <name evidence="2" type="ORF">C1SCF055_LOCUS33160</name>
</gene>
<keyword evidence="4" id="KW-0489">Methyltransferase</keyword>
<evidence type="ECO:0000313" key="3">
    <source>
        <dbReference type="EMBL" id="CAL1160996.1"/>
    </source>
</evidence>
<feature type="compositionally biased region" description="Basic and acidic residues" evidence="1">
    <location>
        <begin position="932"/>
        <end position="946"/>
    </location>
</feature>
<dbReference type="PANTHER" id="PTHR33050">
    <property type="entry name" value="REVERSE TRANSCRIPTASE DOMAIN-CONTAINING PROTEIN"/>
    <property type="match status" value="1"/>
</dbReference>
<feature type="compositionally biased region" description="Low complexity" evidence="1">
    <location>
        <begin position="554"/>
        <end position="565"/>
    </location>
</feature>
<feature type="compositionally biased region" description="Basic residues" evidence="1">
    <location>
        <begin position="792"/>
        <end position="806"/>
    </location>
</feature>
<feature type="region of interest" description="Disordered" evidence="1">
    <location>
        <begin position="777"/>
        <end position="819"/>
    </location>
</feature>
<feature type="compositionally biased region" description="Polar residues" evidence="1">
    <location>
        <begin position="778"/>
        <end position="791"/>
    </location>
</feature>
<evidence type="ECO:0000313" key="5">
    <source>
        <dbReference type="Proteomes" id="UP001152797"/>
    </source>
</evidence>
<comment type="caution">
    <text evidence="2">The sequence shown here is derived from an EMBL/GenBank/DDBJ whole genome shotgun (WGS) entry which is preliminary data.</text>
</comment>
<keyword evidence="5" id="KW-1185">Reference proteome</keyword>
<dbReference type="PANTHER" id="PTHR33050:SF7">
    <property type="entry name" value="RIBONUCLEASE H"/>
    <property type="match status" value="1"/>
</dbReference>
<protein>
    <submittedName>
        <fullName evidence="4">Methyltransferase-like protein 24</fullName>
    </submittedName>
</protein>
<reference evidence="2" key="1">
    <citation type="submission" date="2022-10" db="EMBL/GenBank/DDBJ databases">
        <authorList>
            <person name="Chen Y."/>
            <person name="Dougan E. K."/>
            <person name="Chan C."/>
            <person name="Rhodes N."/>
            <person name="Thang M."/>
        </authorList>
    </citation>
    <scope>NUCLEOTIDE SEQUENCE</scope>
</reference>
<evidence type="ECO:0000256" key="1">
    <source>
        <dbReference type="SAM" id="MobiDB-lite"/>
    </source>
</evidence>
<organism evidence="2">
    <name type="scientific">Cladocopium goreaui</name>
    <dbReference type="NCBI Taxonomy" id="2562237"/>
    <lineage>
        <taxon>Eukaryota</taxon>
        <taxon>Sar</taxon>
        <taxon>Alveolata</taxon>
        <taxon>Dinophyceae</taxon>
        <taxon>Suessiales</taxon>
        <taxon>Symbiodiniaceae</taxon>
        <taxon>Cladocopium</taxon>
    </lineage>
</organism>
<dbReference type="EMBL" id="CAMXCT010004091">
    <property type="protein sequence ID" value="CAI4007621.1"/>
    <property type="molecule type" value="Genomic_DNA"/>
</dbReference>
<feature type="compositionally biased region" description="Basic and acidic residues" evidence="1">
    <location>
        <begin position="953"/>
        <end position="964"/>
    </location>
</feature>
<keyword evidence="4" id="KW-0808">Transferase</keyword>
<dbReference type="EMBL" id="CAMXCT020004091">
    <property type="protein sequence ID" value="CAL1160996.1"/>
    <property type="molecule type" value="Genomic_DNA"/>
</dbReference>
<reference evidence="3" key="2">
    <citation type="submission" date="2024-04" db="EMBL/GenBank/DDBJ databases">
        <authorList>
            <person name="Chen Y."/>
            <person name="Shah S."/>
            <person name="Dougan E. K."/>
            <person name="Thang M."/>
            <person name="Chan C."/>
        </authorList>
    </citation>
    <scope>NUCLEOTIDE SEQUENCE [LARGE SCALE GENOMIC DNA]</scope>
</reference>
<accession>A0A9P1DDE6</accession>
<name>A0A9P1DDE6_9DINO</name>
<evidence type="ECO:0000313" key="2">
    <source>
        <dbReference type="EMBL" id="CAI4007621.1"/>
    </source>
</evidence>
<dbReference type="InterPro" id="IPR052055">
    <property type="entry name" value="Hepadnavirus_pol/RT"/>
</dbReference>
<feature type="compositionally biased region" description="Polar residues" evidence="1">
    <location>
        <begin position="965"/>
        <end position="976"/>
    </location>
</feature>
<feature type="region of interest" description="Disordered" evidence="1">
    <location>
        <begin position="548"/>
        <end position="573"/>
    </location>
</feature>
<feature type="region of interest" description="Disordered" evidence="1">
    <location>
        <begin position="932"/>
        <end position="993"/>
    </location>
</feature>
<dbReference type="GO" id="GO:0032259">
    <property type="term" value="P:methylation"/>
    <property type="evidence" value="ECO:0007669"/>
    <property type="project" value="UniProtKB-KW"/>
</dbReference>
<evidence type="ECO:0000313" key="4">
    <source>
        <dbReference type="EMBL" id="CAL4794933.1"/>
    </source>
</evidence>